<evidence type="ECO:0000313" key="6">
    <source>
        <dbReference type="EMBL" id="XDK23932.1"/>
    </source>
</evidence>
<comment type="similarity">
    <text evidence="3">Belongs to the HNH nuclease family.</text>
</comment>
<keyword evidence="6" id="KW-0255">Endonuclease</keyword>
<evidence type="ECO:0000256" key="2">
    <source>
        <dbReference type="ARBA" id="ARBA00022801"/>
    </source>
</evidence>
<name>A0AB39H915_9VIBR</name>
<gene>
    <name evidence="6" type="ORF">AB0763_06705</name>
</gene>
<dbReference type="InterPro" id="IPR002711">
    <property type="entry name" value="HNH"/>
</dbReference>
<keyword evidence="2 6" id="KW-0378">Hydrolase</keyword>
<dbReference type="GO" id="GO:0005829">
    <property type="term" value="C:cytosol"/>
    <property type="evidence" value="ECO:0007669"/>
    <property type="project" value="TreeGrafter"/>
</dbReference>
<dbReference type="CDD" id="cd00085">
    <property type="entry name" value="HNHc"/>
    <property type="match status" value="1"/>
</dbReference>
<dbReference type="PANTHER" id="PTHR41286:SF1">
    <property type="entry name" value="HNH NUCLEASE YAJD-RELATED"/>
    <property type="match status" value="1"/>
</dbReference>
<dbReference type="InterPro" id="IPR003615">
    <property type="entry name" value="HNH_nuc"/>
</dbReference>
<evidence type="ECO:0000256" key="3">
    <source>
        <dbReference type="ARBA" id="ARBA00038412"/>
    </source>
</evidence>
<dbReference type="GO" id="GO:0016787">
    <property type="term" value="F:hydrolase activity"/>
    <property type="evidence" value="ECO:0007669"/>
    <property type="project" value="UniProtKB-KW"/>
</dbReference>
<dbReference type="Pfam" id="PF01844">
    <property type="entry name" value="HNH"/>
    <property type="match status" value="1"/>
</dbReference>
<dbReference type="GO" id="GO:0003676">
    <property type="term" value="F:nucleic acid binding"/>
    <property type="evidence" value="ECO:0007669"/>
    <property type="project" value="InterPro"/>
</dbReference>
<feature type="domain" description="HNH nuclease" evidence="5">
    <location>
        <begin position="60"/>
        <end position="115"/>
    </location>
</feature>
<accession>A0AB39H915</accession>
<protein>
    <recommendedName>
        <fullName evidence="4">Putative HNH nuclease YajD</fullName>
    </recommendedName>
</protein>
<dbReference type="Gene3D" id="1.10.30.50">
    <property type="match status" value="1"/>
</dbReference>
<reference evidence="6" key="1">
    <citation type="submission" date="2024-07" db="EMBL/GenBank/DDBJ databases">
        <title>Genome Analysis of a Potential Novel Vibrio Species Secreting pH- and Thermo-stable Alginate Lyase and its Application in Producing Alginate Oligosaccharides.</title>
        <authorList>
            <person name="Huang H."/>
            <person name="Bao K."/>
        </authorList>
    </citation>
    <scope>NUCLEOTIDE SEQUENCE</scope>
    <source>
        <strain evidence="6">HB236076</strain>
    </source>
</reference>
<dbReference type="KEGG" id="vih:AB0763_06705"/>
<proteinExistence type="inferred from homology"/>
<evidence type="ECO:0000256" key="1">
    <source>
        <dbReference type="ARBA" id="ARBA00022722"/>
    </source>
</evidence>
<keyword evidence="1" id="KW-0540">Nuclease</keyword>
<dbReference type="GO" id="GO:0004519">
    <property type="term" value="F:endonuclease activity"/>
    <property type="evidence" value="ECO:0007669"/>
    <property type="project" value="UniProtKB-KW"/>
</dbReference>
<dbReference type="RefSeq" id="WP_368642858.1">
    <property type="nucleotide sequence ID" value="NZ_CP162601.1"/>
</dbReference>
<organism evidence="6">
    <name type="scientific">Vibrio sp. HB236076</name>
    <dbReference type="NCBI Taxonomy" id="3232307"/>
    <lineage>
        <taxon>Bacteria</taxon>
        <taxon>Pseudomonadati</taxon>
        <taxon>Pseudomonadota</taxon>
        <taxon>Gammaproteobacteria</taxon>
        <taxon>Vibrionales</taxon>
        <taxon>Vibrionaceae</taxon>
        <taxon>Vibrio</taxon>
    </lineage>
</organism>
<dbReference type="SMART" id="SM00507">
    <property type="entry name" value="HNHc"/>
    <property type="match status" value="1"/>
</dbReference>
<dbReference type="AlphaFoldDB" id="A0AB39H915"/>
<evidence type="ECO:0000256" key="4">
    <source>
        <dbReference type="ARBA" id="ARBA00040194"/>
    </source>
</evidence>
<dbReference type="EMBL" id="CP162601">
    <property type="protein sequence ID" value="XDK23932.1"/>
    <property type="molecule type" value="Genomic_DNA"/>
</dbReference>
<dbReference type="GO" id="GO:0008270">
    <property type="term" value="F:zinc ion binding"/>
    <property type="evidence" value="ECO:0007669"/>
    <property type="project" value="InterPro"/>
</dbReference>
<sequence>MKKVCASVGCKKVTTSRYCNSCKIQEENRRKENAKSRARSSAERYDDKYKKFYGSSKWKELRTNKLKKDPLCEDCKSNGFIRAGMDVDHIVEIKDDFSRRLDMTNLKTLCRSCHVAKTSRARRTRIKNSSSNENRWI</sequence>
<evidence type="ECO:0000259" key="5">
    <source>
        <dbReference type="SMART" id="SM00507"/>
    </source>
</evidence>
<dbReference type="PANTHER" id="PTHR41286">
    <property type="entry name" value="HNH NUCLEASE YAJD-RELATED"/>
    <property type="match status" value="1"/>
</dbReference>